<dbReference type="InterPro" id="IPR039425">
    <property type="entry name" value="RNA_pol_sigma-70-like"/>
</dbReference>
<dbReference type="AlphaFoldDB" id="A0A162L874"/>
<dbReference type="Gene3D" id="1.10.10.10">
    <property type="entry name" value="Winged helix-like DNA-binding domain superfamily/Winged helix DNA-binding domain"/>
    <property type="match status" value="1"/>
</dbReference>
<proteinExistence type="inferred from homology"/>
<dbReference type="InterPro" id="IPR013249">
    <property type="entry name" value="RNA_pol_sigma70_r4_t2"/>
</dbReference>
<comment type="caution">
    <text evidence="7">The sequence shown here is derived from an EMBL/GenBank/DDBJ whole genome shotgun (WGS) entry which is preliminary data.</text>
</comment>
<dbReference type="InterPro" id="IPR014284">
    <property type="entry name" value="RNA_pol_sigma-70_dom"/>
</dbReference>
<organism evidence="7 8">
    <name type="scientific">Tistrella mobilis</name>
    <dbReference type="NCBI Taxonomy" id="171437"/>
    <lineage>
        <taxon>Bacteria</taxon>
        <taxon>Pseudomonadati</taxon>
        <taxon>Pseudomonadota</taxon>
        <taxon>Alphaproteobacteria</taxon>
        <taxon>Geminicoccales</taxon>
        <taxon>Geminicoccaceae</taxon>
        <taxon>Tistrella</taxon>
    </lineage>
</organism>
<evidence type="ECO:0000256" key="4">
    <source>
        <dbReference type="ARBA" id="ARBA00023163"/>
    </source>
</evidence>
<evidence type="ECO:0000313" key="8">
    <source>
        <dbReference type="Proteomes" id="UP000075787"/>
    </source>
</evidence>
<evidence type="ECO:0000256" key="2">
    <source>
        <dbReference type="ARBA" id="ARBA00023015"/>
    </source>
</evidence>
<keyword evidence="2" id="KW-0805">Transcription regulation</keyword>
<dbReference type="EMBL" id="LPZR01000108">
    <property type="protein sequence ID" value="KYO53730.1"/>
    <property type="molecule type" value="Genomic_DNA"/>
</dbReference>
<evidence type="ECO:0000256" key="3">
    <source>
        <dbReference type="ARBA" id="ARBA00023082"/>
    </source>
</evidence>
<dbReference type="GO" id="GO:0003677">
    <property type="term" value="F:DNA binding"/>
    <property type="evidence" value="ECO:0007669"/>
    <property type="project" value="InterPro"/>
</dbReference>
<dbReference type="Pfam" id="PF08281">
    <property type="entry name" value="Sigma70_r4_2"/>
    <property type="match status" value="1"/>
</dbReference>
<dbReference type="PANTHER" id="PTHR43133:SF63">
    <property type="entry name" value="RNA POLYMERASE SIGMA FACTOR FECI-RELATED"/>
    <property type="match status" value="1"/>
</dbReference>
<dbReference type="PANTHER" id="PTHR43133">
    <property type="entry name" value="RNA POLYMERASE ECF-TYPE SIGMA FACTO"/>
    <property type="match status" value="1"/>
</dbReference>
<dbReference type="Gene3D" id="1.10.1740.10">
    <property type="match status" value="1"/>
</dbReference>
<dbReference type="GO" id="GO:0016987">
    <property type="term" value="F:sigma factor activity"/>
    <property type="evidence" value="ECO:0007669"/>
    <property type="project" value="UniProtKB-KW"/>
</dbReference>
<keyword evidence="4" id="KW-0804">Transcription</keyword>
<comment type="similarity">
    <text evidence="1">Belongs to the sigma-70 factor family. ECF subfamily.</text>
</comment>
<evidence type="ECO:0000313" key="7">
    <source>
        <dbReference type="EMBL" id="KYO53730.1"/>
    </source>
</evidence>
<feature type="domain" description="RNA polymerase sigma factor 70 region 4 type 2" evidence="6">
    <location>
        <begin position="124"/>
        <end position="170"/>
    </location>
</feature>
<dbReference type="SUPFAM" id="SSF88659">
    <property type="entry name" value="Sigma3 and sigma4 domains of RNA polymerase sigma factors"/>
    <property type="match status" value="1"/>
</dbReference>
<evidence type="ECO:0000259" key="5">
    <source>
        <dbReference type="Pfam" id="PF04542"/>
    </source>
</evidence>
<name>A0A162L874_9PROT</name>
<reference evidence="7 8" key="1">
    <citation type="submission" date="2015-12" db="EMBL/GenBank/DDBJ databases">
        <title>Genome sequence of Tistrella mobilis MCCC 1A02139.</title>
        <authorList>
            <person name="Lu L."/>
            <person name="Lai Q."/>
            <person name="Shao Z."/>
            <person name="Qian P."/>
        </authorList>
    </citation>
    <scope>NUCLEOTIDE SEQUENCE [LARGE SCALE GENOMIC DNA]</scope>
    <source>
        <strain evidence="7 8">MCCC 1A02139</strain>
    </source>
</reference>
<evidence type="ECO:0000256" key="1">
    <source>
        <dbReference type="ARBA" id="ARBA00010641"/>
    </source>
</evidence>
<dbReference type="InterPro" id="IPR013325">
    <property type="entry name" value="RNA_pol_sigma_r2"/>
</dbReference>
<evidence type="ECO:0000259" key="6">
    <source>
        <dbReference type="Pfam" id="PF08281"/>
    </source>
</evidence>
<keyword evidence="3" id="KW-0731">Sigma factor</keyword>
<dbReference type="SUPFAM" id="SSF88946">
    <property type="entry name" value="Sigma2 domain of RNA polymerase sigma factors"/>
    <property type="match status" value="1"/>
</dbReference>
<evidence type="ECO:0008006" key="9">
    <source>
        <dbReference type="Google" id="ProtNLM"/>
    </source>
</evidence>
<sequence length="183" mass="20074">MAGRARMHVRDTKASEPMDLPALFRRHATDIGSSLRARGVSADVAADITQDVFVKLLAGGGGTAVLHNPRAYLKRIALNLLVDRHRREPGAALVELSPDLLDEIADEAPDAERAAAARQRLAVVEAALAELPPRTRRAFEQHRLGERSLAEIAAELEVSTARVWAMVRDAYGHVKRRLDEHAE</sequence>
<protein>
    <recommendedName>
        <fullName evidence="9">RNA polymerase subunit sigma-24</fullName>
    </recommendedName>
</protein>
<dbReference type="Pfam" id="PF04542">
    <property type="entry name" value="Sigma70_r2"/>
    <property type="match status" value="1"/>
</dbReference>
<dbReference type="InterPro" id="IPR013324">
    <property type="entry name" value="RNA_pol_sigma_r3/r4-like"/>
</dbReference>
<accession>A0A162L874</accession>
<dbReference type="NCBIfam" id="TIGR02937">
    <property type="entry name" value="sigma70-ECF"/>
    <property type="match status" value="1"/>
</dbReference>
<dbReference type="InterPro" id="IPR007627">
    <property type="entry name" value="RNA_pol_sigma70_r2"/>
</dbReference>
<feature type="domain" description="RNA polymerase sigma-70 region 2" evidence="5">
    <location>
        <begin position="23"/>
        <end position="88"/>
    </location>
</feature>
<dbReference type="Proteomes" id="UP000075787">
    <property type="component" value="Unassembled WGS sequence"/>
</dbReference>
<gene>
    <name evidence="7" type="ORF">AUP44_26390</name>
</gene>
<dbReference type="GO" id="GO:0006352">
    <property type="term" value="P:DNA-templated transcription initiation"/>
    <property type="evidence" value="ECO:0007669"/>
    <property type="project" value="InterPro"/>
</dbReference>
<dbReference type="InterPro" id="IPR036388">
    <property type="entry name" value="WH-like_DNA-bd_sf"/>
</dbReference>